<dbReference type="Gene3D" id="1.20.1220.20">
    <property type="entry name" value="Uncharcterised protein PF01724"/>
    <property type="match status" value="1"/>
</dbReference>
<dbReference type="PANTHER" id="PTHR34235:SF3">
    <property type="entry name" value="SLR1203 PROTEIN"/>
    <property type="match status" value="1"/>
</dbReference>
<comment type="caution">
    <text evidence="1">The sequence shown here is derived from an EMBL/GenBank/DDBJ whole genome shotgun (WGS) entry which is preliminary data.</text>
</comment>
<dbReference type="RefSeq" id="WP_009629114.1">
    <property type="nucleotide sequence ID" value="NZ_VBTY01000246.1"/>
</dbReference>
<name>A0A9X4MIT2_9CYAN</name>
<gene>
    <name evidence="1" type="ORF">FEV09_20450</name>
</gene>
<sequence>MTQVFVANPKTIETSGSLDVSESGASLYEQDFNLWVEATAQLLREGRLSELDVVNLLEEVESMGNSDKHALSSNLVVILLHLLKWRYQPHKRTRSWEKSIAEHRRRVIEIFEASPSLKRYYAEIFDKCYKNARKQARIETRLSLEAFPVVSPFTIEQAIDEDFLPE</sequence>
<dbReference type="AlphaFoldDB" id="A0A9X4MIT2"/>
<dbReference type="Proteomes" id="UP001152872">
    <property type="component" value="Unassembled WGS sequence"/>
</dbReference>
<dbReference type="Pfam" id="PF01724">
    <property type="entry name" value="DUF29"/>
    <property type="match status" value="1"/>
</dbReference>
<accession>A0A9X4MIT2</accession>
<evidence type="ECO:0000313" key="1">
    <source>
        <dbReference type="EMBL" id="MDG3496914.1"/>
    </source>
</evidence>
<organism evidence="1 2">
    <name type="scientific">Pseudanabaena catenata USMAC16</name>
    <dbReference type="NCBI Taxonomy" id="1855837"/>
    <lineage>
        <taxon>Bacteria</taxon>
        <taxon>Bacillati</taxon>
        <taxon>Cyanobacteriota</taxon>
        <taxon>Cyanophyceae</taxon>
        <taxon>Pseudanabaenales</taxon>
        <taxon>Pseudanabaenaceae</taxon>
        <taxon>Pseudanabaena</taxon>
    </lineage>
</organism>
<dbReference type="InterPro" id="IPR002636">
    <property type="entry name" value="DUF29"/>
</dbReference>
<dbReference type="EMBL" id="VBTY01000246">
    <property type="protein sequence ID" value="MDG3496914.1"/>
    <property type="molecule type" value="Genomic_DNA"/>
</dbReference>
<proteinExistence type="predicted"/>
<evidence type="ECO:0000313" key="2">
    <source>
        <dbReference type="Proteomes" id="UP001152872"/>
    </source>
</evidence>
<reference evidence="1" key="1">
    <citation type="submission" date="2019-05" db="EMBL/GenBank/DDBJ databases">
        <title>Whole genome sequencing of Pseudanabaena catenata USMAC16.</title>
        <authorList>
            <person name="Khan Z."/>
            <person name="Omar W.M."/>
            <person name="Convey P."/>
            <person name="Merican F."/>
            <person name="Najimudin N."/>
        </authorList>
    </citation>
    <scope>NUCLEOTIDE SEQUENCE</scope>
    <source>
        <strain evidence="1">USMAC16</strain>
    </source>
</reference>
<keyword evidence="2" id="KW-1185">Reference proteome</keyword>
<dbReference type="PANTHER" id="PTHR34235">
    <property type="entry name" value="SLR1203 PROTEIN-RELATED"/>
    <property type="match status" value="1"/>
</dbReference>
<protein>
    <submittedName>
        <fullName evidence="1">DUF29 domain-containing protein</fullName>
    </submittedName>
</protein>